<dbReference type="AlphaFoldDB" id="A0A0B5BJ52"/>
<dbReference type="InterPro" id="IPR050177">
    <property type="entry name" value="Lipid_A_modif_metabolic_enz"/>
</dbReference>
<proteinExistence type="predicted"/>
<dbReference type="InterPro" id="IPR036291">
    <property type="entry name" value="NAD(P)-bd_dom_sf"/>
</dbReference>
<feature type="domain" description="NAD-dependent epimerase/dehydratase" evidence="2">
    <location>
        <begin position="3"/>
        <end position="251"/>
    </location>
</feature>
<dbReference type="NCBIfam" id="NF008872">
    <property type="entry name" value="PRK11908.1"/>
    <property type="match status" value="1"/>
</dbReference>
<dbReference type="KEGG" id="gpi:GPICK_12625"/>
<dbReference type="STRING" id="345632.GPICK_12625"/>
<dbReference type="OrthoDB" id="9802815at2"/>
<protein>
    <recommendedName>
        <fullName evidence="2">NAD-dependent epimerase/dehydratase domain-containing protein</fullName>
    </recommendedName>
</protein>
<dbReference type="InterPro" id="IPR045869">
    <property type="entry name" value="Arna-like_SDR_e"/>
</dbReference>
<name>A0A0B5BJ52_9BACT</name>
<keyword evidence="4" id="KW-1185">Reference proteome</keyword>
<dbReference type="RefSeq" id="WP_039743777.1">
    <property type="nucleotide sequence ID" value="NZ_CP009788.1"/>
</dbReference>
<dbReference type="PANTHER" id="PTHR43245:SF13">
    <property type="entry name" value="UDP-D-APIOSE_UDP-D-XYLOSE SYNTHASE 2"/>
    <property type="match status" value="1"/>
</dbReference>
<dbReference type="InterPro" id="IPR001509">
    <property type="entry name" value="Epimerase_deHydtase"/>
</dbReference>
<dbReference type="CDD" id="cd05257">
    <property type="entry name" value="Arna_like_SDR_e"/>
    <property type="match status" value="1"/>
</dbReference>
<dbReference type="Gene3D" id="3.40.50.720">
    <property type="entry name" value="NAD(P)-binding Rossmann-like Domain"/>
    <property type="match status" value="1"/>
</dbReference>
<organism evidence="3 4">
    <name type="scientific">Geobacter pickeringii</name>
    <dbReference type="NCBI Taxonomy" id="345632"/>
    <lineage>
        <taxon>Bacteria</taxon>
        <taxon>Pseudomonadati</taxon>
        <taxon>Thermodesulfobacteriota</taxon>
        <taxon>Desulfuromonadia</taxon>
        <taxon>Geobacterales</taxon>
        <taxon>Geobacteraceae</taxon>
        <taxon>Geobacter</taxon>
    </lineage>
</organism>
<dbReference type="Pfam" id="PF01370">
    <property type="entry name" value="Epimerase"/>
    <property type="match status" value="1"/>
</dbReference>
<evidence type="ECO:0000313" key="3">
    <source>
        <dbReference type="EMBL" id="AJE04091.1"/>
    </source>
</evidence>
<dbReference type="SUPFAM" id="SSF51735">
    <property type="entry name" value="NAD(P)-binding Rossmann-fold domains"/>
    <property type="match status" value="1"/>
</dbReference>
<reference evidence="3 4" key="1">
    <citation type="journal article" date="2015" name="Genome Announc.">
        <title>Complete Genome of Geobacter pickeringii G13T, a Metal-Reducing Isolate from Sedimentary Kaolin Deposits.</title>
        <authorList>
            <person name="Badalamenti J.P."/>
            <person name="Bond D.R."/>
        </authorList>
    </citation>
    <scope>NUCLEOTIDE SEQUENCE [LARGE SCALE GENOMIC DNA]</scope>
    <source>
        <strain evidence="3 4">G13</strain>
    </source>
</reference>
<dbReference type="PANTHER" id="PTHR43245">
    <property type="entry name" value="BIFUNCTIONAL POLYMYXIN RESISTANCE PROTEIN ARNA"/>
    <property type="match status" value="1"/>
</dbReference>
<dbReference type="EMBL" id="CP009788">
    <property type="protein sequence ID" value="AJE04091.1"/>
    <property type="molecule type" value="Genomic_DNA"/>
</dbReference>
<keyword evidence="1" id="KW-0520">NAD</keyword>
<accession>A0A0B5BJ52</accession>
<evidence type="ECO:0000259" key="2">
    <source>
        <dbReference type="Pfam" id="PF01370"/>
    </source>
</evidence>
<gene>
    <name evidence="3" type="ORF">GPICK_12625</name>
</gene>
<evidence type="ECO:0000256" key="1">
    <source>
        <dbReference type="ARBA" id="ARBA00023027"/>
    </source>
</evidence>
<sequence length="346" mass="39574">MKVLILGVNGFIGNALTHRILTTTDWEVYGLDMACDKLERSLGDPRFHFLEGDITINKEWIEYNIKKCDVVLPLVAIATPVTYVKDPLRVFELDFEENLKIIRQCVKYKKRVIFPSTSEVYGMSPDREFDEENSPLMLGPINKQRWIYSCAKQMLDRVIYAYGEQEGLRYTLFRPFNWIGPKLDSISTAKEGSSRVLTQFLYNILAGEPIQLVDGGNQRRSFTFVEDGVDCLMRIIENKDGKADGGIFNIGNPGNDLSVKELAEKLIALVKEYPAYRDRAEACKIVEVSSGQFYGKGYQDMLTRVPSVKNAKARLGWEPKTVIDDALRKTLDFYLIEEKEKIEHLL</sequence>
<dbReference type="GO" id="GO:0016831">
    <property type="term" value="F:carboxy-lyase activity"/>
    <property type="evidence" value="ECO:0007669"/>
    <property type="project" value="InterPro"/>
</dbReference>
<dbReference type="Proteomes" id="UP000057609">
    <property type="component" value="Chromosome"/>
</dbReference>
<dbReference type="HOGENOM" id="CLU_007383_7_0_7"/>
<evidence type="ECO:0000313" key="4">
    <source>
        <dbReference type="Proteomes" id="UP000057609"/>
    </source>
</evidence>